<organism evidence="1 2">
    <name type="scientific">Mytilus coruscus</name>
    <name type="common">Sea mussel</name>
    <dbReference type="NCBI Taxonomy" id="42192"/>
    <lineage>
        <taxon>Eukaryota</taxon>
        <taxon>Metazoa</taxon>
        <taxon>Spiralia</taxon>
        <taxon>Lophotrochozoa</taxon>
        <taxon>Mollusca</taxon>
        <taxon>Bivalvia</taxon>
        <taxon>Autobranchia</taxon>
        <taxon>Pteriomorphia</taxon>
        <taxon>Mytilida</taxon>
        <taxon>Mytiloidea</taxon>
        <taxon>Mytilidae</taxon>
        <taxon>Mytilinae</taxon>
        <taxon>Mytilus</taxon>
    </lineage>
</organism>
<name>A0A6J8BN72_MYTCO</name>
<protein>
    <submittedName>
        <fullName evidence="1">Uncharacterized protein</fullName>
    </submittedName>
</protein>
<accession>A0A6J8BN72</accession>
<dbReference type="Proteomes" id="UP000507470">
    <property type="component" value="Unassembled WGS sequence"/>
</dbReference>
<reference evidence="1 2" key="1">
    <citation type="submission" date="2020-06" db="EMBL/GenBank/DDBJ databases">
        <authorList>
            <person name="Li R."/>
            <person name="Bekaert M."/>
        </authorList>
    </citation>
    <scope>NUCLEOTIDE SEQUENCE [LARGE SCALE GENOMIC DNA]</scope>
    <source>
        <strain evidence="2">wild</strain>
    </source>
</reference>
<dbReference type="OrthoDB" id="6137292at2759"/>
<dbReference type="EMBL" id="CACVKT020003486">
    <property type="protein sequence ID" value="CAC5384159.1"/>
    <property type="molecule type" value="Genomic_DNA"/>
</dbReference>
<gene>
    <name evidence="1" type="ORF">MCOR_19832</name>
</gene>
<sequence length="255" mass="29434">MKSSLSCRHHKRKFYKPRNSEDENLFGMNKTTYWELYGVKRFSYSGKRQLLCYENNPREKCLYEHLIQIVGTEIDIRKRQRLFIIHDRICNSSCFKNRTQISSGSLAEGLDLPGSDMDIMFVLNNYIIEITQNAKNIKNPIHSNMFATEIDIDHPGFARLRHVAAQNEVSPREECDHCPLSTCTGTQFYLPVKPFLDLVKQVFSSMNPCEHGPCTSDQDQTQLLHSAYGVNICLTPQFYGHLVIECNGLRTFLLT</sequence>
<dbReference type="AlphaFoldDB" id="A0A6J8BN72"/>
<evidence type="ECO:0000313" key="1">
    <source>
        <dbReference type="EMBL" id="CAC5384159.1"/>
    </source>
</evidence>
<evidence type="ECO:0000313" key="2">
    <source>
        <dbReference type="Proteomes" id="UP000507470"/>
    </source>
</evidence>
<keyword evidence="2" id="KW-1185">Reference proteome</keyword>
<proteinExistence type="predicted"/>